<evidence type="ECO:0000313" key="13">
    <source>
        <dbReference type="Proteomes" id="UP000288603"/>
    </source>
</evidence>
<evidence type="ECO:0000256" key="8">
    <source>
        <dbReference type="ARBA" id="ARBA00023136"/>
    </source>
</evidence>
<dbReference type="Proteomes" id="UP000288603">
    <property type="component" value="Unassembled WGS sequence"/>
</dbReference>
<dbReference type="GO" id="GO:0015386">
    <property type="term" value="F:potassium:proton antiporter activity"/>
    <property type="evidence" value="ECO:0007669"/>
    <property type="project" value="TreeGrafter"/>
</dbReference>
<reference evidence="12 13" key="1">
    <citation type="submission" date="2018-12" db="EMBL/GenBank/DDBJ databases">
        <authorList>
            <person name="Li F."/>
        </authorList>
    </citation>
    <scope>NUCLEOTIDE SEQUENCE [LARGE SCALE GENOMIC DNA]</scope>
    <source>
        <strain evidence="12 13">8H24J-4-2</strain>
    </source>
</reference>
<feature type="transmembrane region" description="Helical" evidence="10">
    <location>
        <begin position="153"/>
        <end position="174"/>
    </location>
</feature>
<dbReference type="GO" id="GO:0098719">
    <property type="term" value="P:sodium ion import across plasma membrane"/>
    <property type="evidence" value="ECO:0007669"/>
    <property type="project" value="TreeGrafter"/>
</dbReference>
<dbReference type="AlphaFoldDB" id="A0A3S4DSM3"/>
<feature type="transmembrane region" description="Helical" evidence="10">
    <location>
        <begin position="180"/>
        <end position="201"/>
    </location>
</feature>
<feature type="transmembrane region" description="Helical" evidence="10">
    <location>
        <begin position="80"/>
        <end position="105"/>
    </location>
</feature>
<keyword evidence="5 10" id="KW-1133">Transmembrane helix</keyword>
<evidence type="ECO:0000259" key="11">
    <source>
        <dbReference type="Pfam" id="PF00999"/>
    </source>
</evidence>
<feature type="domain" description="Cation/H+ exchanger transmembrane" evidence="11">
    <location>
        <begin position="388"/>
        <end position="448"/>
    </location>
</feature>
<evidence type="ECO:0000256" key="5">
    <source>
        <dbReference type="ARBA" id="ARBA00022989"/>
    </source>
</evidence>
<dbReference type="InterPro" id="IPR006153">
    <property type="entry name" value="Cation/H_exchanger_TM"/>
</dbReference>
<keyword evidence="3" id="KW-1003">Cell membrane</keyword>
<evidence type="ECO:0000256" key="10">
    <source>
        <dbReference type="SAM" id="Phobius"/>
    </source>
</evidence>
<evidence type="ECO:0000256" key="3">
    <source>
        <dbReference type="ARBA" id="ARBA00022475"/>
    </source>
</evidence>
<comment type="subcellular location">
    <subcellularLocation>
        <location evidence="1">Cell membrane</location>
        <topology evidence="1">Multi-pass membrane protein</topology>
    </subcellularLocation>
</comment>
<evidence type="ECO:0000256" key="6">
    <source>
        <dbReference type="ARBA" id="ARBA00023053"/>
    </source>
</evidence>
<keyword evidence="2" id="KW-0813">Transport</keyword>
<feature type="transmembrane region" description="Helical" evidence="10">
    <location>
        <begin position="111"/>
        <end position="132"/>
    </location>
</feature>
<evidence type="ECO:0000256" key="2">
    <source>
        <dbReference type="ARBA" id="ARBA00022448"/>
    </source>
</evidence>
<protein>
    <submittedName>
        <fullName evidence="12">Sodium:proton antiporter</fullName>
    </submittedName>
</protein>
<dbReference type="OrthoDB" id="57886at2"/>
<dbReference type="Pfam" id="PF00999">
    <property type="entry name" value="Na_H_Exchanger"/>
    <property type="match status" value="2"/>
</dbReference>
<feature type="domain" description="Cation/H+ exchanger transmembrane" evidence="11">
    <location>
        <begin position="13"/>
        <end position="328"/>
    </location>
</feature>
<keyword evidence="4 10" id="KW-0812">Transmembrane</keyword>
<dbReference type="PANTHER" id="PTHR10110:SF86">
    <property type="entry name" value="SODIUM_HYDROGEN EXCHANGER 7"/>
    <property type="match status" value="1"/>
</dbReference>
<feature type="transmembrane region" description="Helical" evidence="10">
    <location>
        <begin position="269"/>
        <end position="287"/>
    </location>
</feature>
<proteinExistence type="predicted"/>
<feature type="transmembrane region" description="Helical" evidence="10">
    <location>
        <begin position="29"/>
        <end position="46"/>
    </location>
</feature>
<dbReference type="GO" id="GO:0015385">
    <property type="term" value="F:sodium:proton antiporter activity"/>
    <property type="evidence" value="ECO:0007669"/>
    <property type="project" value="InterPro"/>
</dbReference>
<dbReference type="GO" id="GO:0051453">
    <property type="term" value="P:regulation of intracellular pH"/>
    <property type="evidence" value="ECO:0007669"/>
    <property type="project" value="TreeGrafter"/>
</dbReference>
<feature type="transmembrane region" description="Helical" evidence="10">
    <location>
        <begin position="422"/>
        <end position="447"/>
    </location>
</feature>
<feature type="transmembrane region" description="Helical" evidence="10">
    <location>
        <begin position="299"/>
        <end position="326"/>
    </location>
</feature>
<organism evidence="12 13">
    <name type="scientific">Labedella populi</name>
    <dbReference type="NCBI Taxonomy" id="2498850"/>
    <lineage>
        <taxon>Bacteria</taxon>
        <taxon>Bacillati</taxon>
        <taxon>Actinomycetota</taxon>
        <taxon>Actinomycetes</taxon>
        <taxon>Micrococcales</taxon>
        <taxon>Microbacteriaceae</taxon>
        <taxon>Labedella</taxon>
    </lineage>
</organism>
<sequence>MDILIVGVAALLVIAAATALGPKLRIASPLILVVLGIVVSFTPILPEFEVDPEWILAGILPPLLYSAAVSMPAMNFRRELNAIGGLSVVLVVISSVVLGLFFSWAIPGLGLWWGIALGAIVSPTDAVATSIVKRLGVGGRVVSVLEGESLLNDATALVLLRSAVAATAAALSFWEVVGQFAYAVAVAVVLGFVVGHANLWVRQRVTDPTVNTAISFAVPFLASIPAEEFGASGLVAAVVAGLITGHGGARRLPPQHRASDAQNWRTVELVLEGAIFLIMGLELSALMEDVERAHEGVHNAVIVALGALLLTMLVRAAVIAPLLGYLRRRRLRRERIKPRIEAFNERLGESGEPVDWPFRQDAGPDRVHRTRIRMRRLLADFDYYLTAPLGWREGGVLVWAGMRGAITLAAAQTLPADTPNRSLLVLVAFIVAASSLLVQGGTLGFVVKRLRPAGPDPDAQRAERAQLLAMLADVAHRVREEHGVPAVRRPEADIGAGERSVSEYGAVDDRSVDDHAVDDGVADSSVVDSVIDRPDESARGRERVARHARVRALALAVVTAQRDALLDARDDGTFDAETLDSALATLDAAQISIELQGAPPEV</sequence>
<dbReference type="EMBL" id="RZNC01000007">
    <property type="protein sequence ID" value="RWZ58250.1"/>
    <property type="molecule type" value="Genomic_DNA"/>
</dbReference>
<dbReference type="RefSeq" id="WP_128500068.1">
    <property type="nucleotide sequence ID" value="NZ_RZNC01000007.1"/>
</dbReference>
<dbReference type="PANTHER" id="PTHR10110">
    <property type="entry name" value="SODIUM/HYDROGEN EXCHANGER"/>
    <property type="match status" value="1"/>
</dbReference>
<evidence type="ECO:0000256" key="9">
    <source>
        <dbReference type="ARBA" id="ARBA00023201"/>
    </source>
</evidence>
<name>A0A3S4DSM3_9MICO</name>
<keyword evidence="6" id="KW-0915">Sodium</keyword>
<dbReference type="GO" id="GO:0005886">
    <property type="term" value="C:plasma membrane"/>
    <property type="evidence" value="ECO:0007669"/>
    <property type="project" value="UniProtKB-SubCell"/>
</dbReference>
<comment type="caution">
    <text evidence="12">The sequence shown here is derived from an EMBL/GenBank/DDBJ whole genome shotgun (WGS) entry which is preliminary data.</text>
</comment>
<evidence type="ECO:0000256" key="7">
    <source>
        <dbReference type="ARBA" id="ARBA00023065"/>
    </source>
</evidence>
<accession>A0A3S4DSM3</accession>
<evidence type="ECO:0000313" key="12">
    <source>
        <dbReference type="EMBL" id="RWZ58250.1"/>
    </source>
</evidence>
<keyword evidence="9" id="KW-0739">Sodium transport</keyword>
<keyword evidence="7" id="KW-0406">Ion transport</keyword>
<dbReference type="Gene3D" id="6.10.140.1330">
    <property type="match status" value="1"/>
</dbReference>
<dbReference type="InterPro" id="IPR018422">
    <property type="entry name" value="Cation/H_exchanger_CPA1"/>
</dbReference>
<evidence type="ECO:0000256" key="4">
    <source>
        <dbReference type="ARBA" id="ARBA00022692"/>
    </source>
</evidence>
<keyword evidence="8 10" id="KW-0472">Membrane</keyword>
<keyword evidence="13" id="KW-1185">Reference proteome</keyword>
<evidence type="ECO:0000256" key="1">
    <source>
        <dbReference type="ARBA" id="ARBA00004651"/>
    </source>
</evidence>
<gene>
    <name evidence="12" type="ORF">ELQ92_14595</name>
</gene>